<sequence>MLPFAPLPAIDTTVLVVCTPSEVLSVSELSCSRSTPLQLCLLLECFSADPT</sequence>
<dbReference type="EMBL" id="GBRH01227365">
    <property type="protein sequence ID" value="JAD70530.1"/>
    <property type="molecule type" value="Transcribed_RNA"/>
</dbReference>
<organism evidence="1">
    <name type="scientific">Arundo donax</name>
    <name type="common">Giant reed</name>
    <name type="synonym">Donax arundinaceus</name>
    <dbReference type="NCBI Taxonomy" id="35708"/>
    <lineage>
        <taxon>Eukaryota</taxon>
        <taxon>Viridiplantae</taxon>
        <taxon>Streptophyta</taxon>
        <taxon>Embryophyta</taxon>
        <taxon>Tracheophyta</taxon>
        <taxon>Spermatophyta</taxon>
        <taxon>Magnoliopsida</taxon>
        <taxon>Liliopsida</taxon>
        <taxon>Poales</taxon>
        <taxon>Poaceae</taxon>
        <taxon>PACMAD clade</taxon>
        <taxon>Arundinoideae</taxon>
        <taxon>Arundineae</taxon>
        <taxon>Arundo</taxon>
    </lineage>
</organism>
<accession>A0A0A9CAU5</accession>
<dbReference type="AlphaFoldDB" id="A0A0A9CAU5"/>
<name>A0A0A9CAU5_ARUDO</name>
<protein>
    <submittedName>
        <fullName evidence="1">Uncharacterized protein</fullName>
    </submittedName>
</protein>
<proteinExistence type="predicted"/>
<reference evidence="1" key="2">
    <citation type="journal article" date="2015" name="Data Brief">
        <title>Shoot transcriptome of the giant reed, Arundo donax.</title>
        <authorList>
            <person name="Barrero R.A."/>
            <person name="Guerrero F.D."/>
            <person name="Moolhuijzen P."/>
            <person name="Goolsby J.A."/>
            <person name="Tidwell J."/>
            <person name="Bellgard S.E."/>
            <person name="Bellgard M.I."/>
        </authorList>
    </citation>
    <scope>NUCLEOTIDE SEQUENCE</scope>
    <source>
        <tissue evidence="1">Shoot tissue taken approximately 20 cm above the soil surface</tissue>
    </source>
</reference>
<evidence type="ECO:0000313" key="1">
    <source>
        <dbReference type="EMBL" id="JAD70530.1"/>
    </source>
</evidence>
<reference evidence="1" key="1">
    <citation type="submission" date="2014-09" db="EMBL/GenBank/DDBJ databases">
        <authorList>
            <person name="Magalhaes I.L.F."/>
            <person name="Oliveira U."/>
            <person name="Santos F.R."/>
            <person name="Vidigal T.H.D.A."/>
            <person name="Brescovit A.D."/>
            <person name="Santos A.J."/>
        </authorList>
    </citation>
    <scope>NUCLEOTIDE SEQUENCE</scope>
    <source>
        <tissue evidence="1">Shoot tissue taken approximately 20 cm above the soil surface</tissue>
    </source>
</reference>